<name>A0A7S9L3E3_9SPHI</name>
<comment type="similarity">
    <text evidence="1">Belongs to the DNA polymerase type-Y family.</text>
</comment>
<evidence type="ECO:0000313" key="5">
    <source>
        <dbReference type="Proteomes" id="UP000594759"/>
    </source>
</evidence>
<sequence>MQKRYMSIWFSHLLTDWICLKRPQLKDKPVIFSIKAGNRIIVSAASRQAEELGINVGMPLADARAILPELEVLDDKPGRTARLLKALGTWCIRYSPIVGIDLPDGLMLEITGCTHLWGGEKSYLKEVVNRLRGAGYQVRAAISDTVATSWAVARFGKVSPIIAPGKHIDALLPLPSPALRLSELNIQKLSKLGLYRIGSFINMPASVLRRRFGEEMIERIRKAIGDMPDPITPIILPDPFSERLPSMEPINTRVGIEIAVEKLMNTLCKRLQSEGKGLRQATLSCYRVDGKIIRVQIGTNQPSSNAVHLLKLFGLKIGDIAPKMGIELFILDAQKVEDTQARQEAFWLQADNGGNQEIAELIDRICGKVGENTIHRYLPQQHYWPERAIMAVTSLTLKPEIPWRSDKPRPVQLLGKPEEIEVTAPIPDYPPMVFRYRGKIHQVKKADGPERIEREWWLDAGEHRDYYSVEDELGKRYWLFRSGHYSGDKPSKWYLHGFFA</sequence>
<dbReference type="Pfam" id="PF00817">
    <property type="entry name" value="IMS"/>
    <property type="match status" value="1"/>
</dbReference>
<accession>A0A7S9L3E3</accession>
<evidence type="ECO:0000313" key="4">
    <source>
        <dbReference type="EMBL" id="QPH41772.1"/>
    </source>
</evidence>
<dbReference type="InterPro" id="IPR050356">
    <property type="entry name" value="SulA_CellDiv_inhibitor"/>
</dbReference>
<organism evidence="4 5">
    <name type="scientific">Pedobacter endophyticus</name>
    <dbReference type="NCBI Taxonomy" id="2789740"/>
    <lineage>
        <taxon>Bacteria</taxon>
        <taxon>Pseudomonadati</taxon>
        <taxon>Bacteroidota</taxon>
        <taxon>Sphingobacteriia</taxon>
        <taxon>Sphingobacteriales</taxon>
        <taxon>Sphingobacteriaceae</taxon>
        <taxon>Pedobacter</taxon>
    </lineage>
</organism>
<dbReference type="KEGG" id="pex:IZT61_04110"/>
<evidence type="ECO:0000256" key="2">
    <source>
        <dbReference type="ARBA" id="ARBA00022763"/>
    </source>
</evidence>
<dbReference type="Proteomes" id="UP000594759">
    <property type="component" value="Chromosome"/>
</dbReference>
<dbReference type="SUPFAM" id="SSF56672">
    <property type="entry name" value="DNA/RNA polymerases"/>
    <property type="match status" value="1"/>
</dbReference>
<dbReference type="CDD" id="cd03468">
    <property type="entry name" value="PolY_like"/>
    <property type="match status" value="1"/>
</dbReference>
<reference evidence="4 5" key="1">
    <citation type="submission" date="2020-11" db="EMBL/GenBank/DDBJ databases">
        <title>Pedobacter endophytica, an endophytic bacteria isolated form Carex pumila.</title>
        <authorList>
            <person name="Peng Y."/>
            <person name="Jiang L."/>
            <person name="Lee J."/>
        </authorList>
    </citation>
    <scope>NUCLEOTIDE SEQUENCE [LARGE SCALE GENOMIC DNA]</scope>
    <source>
        <strain evidence="4 5">JBR3-12</strain>
    </source>
</reference>
<evidence type="ECO:0000256" key="1">
    <source>
        <dbReference type="ARBA" id="ARBA00010945"/>
    </source>
</evidence>
<proteinExistence type="inferred from homology"/>
<gene>
    <name evidence="4" type="ORF">IZT61_04110</name>
</gene>
<dbReference type="EMBL" id="CP064939">
    <property type="protein sequence ID" value="QPH41772.1"/>
    <property type="molecule type" value="Genomic_DNA"/>
</dbReference>
<dbReference type="PANTHER" id="PTHR35369">
    <property type="entry name" value="BLR3025 PROTEIN-RELATED"/>
    <property type="match status" value="1"/>
</dbReference>
<dbReference type="PROSITE" id="PS50173">
    <property type="entry name" value="UMUC"/>
    <property type="match status" value="1"/>
</dbReference>
<feature type="domain" description="UmuC" evidence="3">
    <location>
        <begin position="22"/>
        <end position="72"/>
    </location>
</feature>
<dbReference type="AlphaFoldDB" id="A0A7S9L3E3"/>
<dbReference type="InterPro" id="IPR043502">
    <property type="entry name" value="DNA/RNA_pol_sf"/>
</dbReference>
<evidence type="ECO:0000259" key="3">
    <source>
        <dbReference type="PROSITE" id="PS50173"/>
    </source>
</evidence>
<dbReference type="PANTHER" id="PTHR35369:SF2">
    <property type="entry name" value="BLR3025 PROTEIN"/>
    <property type="match status" value="1"/>
</dbReference>
<dbReference type="InterPro" id="IPR001126">
    <property type="entry name" value="UmuC"/>
</dbReference>
<protein>
    <submittedName>
        <fullName evidence="4">DNA polymerase Y family protein</fullName>
    </submittedName>
</protein>
<keyword evidence="5" id="KW-1185">Reference proteome</keyword>
<dbReference type="Gene3D" id="3.30.70.270">
    <property type="match status" value="1"/>
</dbReference>
<dbReference type="InterPro" id="IPR043128">
    <property type="entry name" value="Rev_trsase/Diguanyl_cyclase"/>
</dbReference>
<dbReference type="Gene3D" id="3.40.1170.60">
    <property type="match status" value="1"/>
</dbReference>
<keyword evidence="2" id="KW-0227">DNA damage</keyword>
<dbReference type="GO" id="GO:0006281">
    <property type="term" value="P:DNA repair"/>
    <property type="evidence" value="ECO:0007669"/>
    <property type="project" value="InterPro"/>
</dbReference>